<dbReference type="InterPro" id="IPR025534">
    <property type="entry name" value="DUF4420"/>
</dbReference>
<sequence>MSVAEVPWNRLERPQSGMLNTLSVGEEGVNRWFWIKTKSGEYGLAMRVSKKDENSIEGADLSSTKRLKGLKVGDKGSVYIGVVIGESELSTVFHRLCLDLIDSCSKLREPNETHAILRRRVRSWQRLFESGVNRLSLQQCLGLVSELSFLRDHWLLRQNGNGIHGWLGPLGRSQDFLSENESLAVEVKAYSPDDRTIKISSIQQLESTQDLYLACYPCTLSTEMKGTSLPEIIDTVRDKLSEKQEPFLDELLLAYGYVEEPYYQSMSFVVGEPTFYRVHSKFPRITPSTVSAAITKAQYVIDLEQISVFRCEPGSF</sequence>
<proteinExistence type="predicted"/>
<comment type="caution">
    <text evidence="1">The sequence shown here is derived from an EMBL/GenBank/DDBJ whole genome shotgun (WGS) entry which is preliminary data.</text>
</comment>
<protein>
    <submittedName>
        <fullName evidence="1">PD-(D/E)XK motif protein</fullName>
    </submittedName>
</protein>
<keyword evidence="2" id="KW-1185">Reference proteome</keyword>
<accession>A0A3D8GY52</accession>
<dbReference type="EMBL" id="QRDH01000012">
    <property type="protein sequence ID" value="RDU39312.1"/>
    <property type="molecule type" value="Genomic_DNA"/>
</dbReference>
<evidence type="ECO:0000313" key="1">
    <source>
        <dbReference type="EMBL" id="RDU39312.1"/>
    </source>
</evidence>
<evidence type="ECO:0000313" key="2">
    <source>
        <dbReference type="Proteomes" id="UP000256431"/>
    </source>
</evidence>
<gene>
    <name evidence="1" type="ORF">DXI23_18805</name>
</gene>
<dbReference type="RefSeq" id="WP_104271992.1">
    <property type="nucleotide sequence ID" value="NZ_PSSW01000013.1"/>
</dbReference>
<dbReference type="Pfam" id="PF14390">
    <property type="entry name" value="DUF4420"/>
    <property type="match status" value="1"/>
</dbReference>
<organism evidence="1 2">
    <name type="scientific">Marinobacter flavimaris</name>
    <dbReference type="NCBI Taxonomy" id="262076"/>
    <lineage>
        <taxon>Bacteria</taxon>
        <taxon>Pseudomonadati</taxon>
        <taxon>Pseudomonadota</taxon>
        <taxon>Gammaproteobacteria</taxon>
        <taxon>Pseudomonadales</taxon>
        <taxon>Marinobacteraceae</taxon>
        <taxon>Marinobacter</taxon>
    </lineage>
</organism>
<name>A0A3D8GY52_9GAMM</name>
<reference evidence="1 2" key="1">
    <citation type="submission" date="2018-08" db="EMBL/GenBank/DDBJ databases">
        <title>Genome sequence of Marinobacter flavimaris KCTC 12185.</title>
        <authorList>
            <person name="Chun J."/>
            <person name="Kim B.-Y."/>
            <person name="Choi S.-B."/>
            <person name="Kwak M.-J."/>
        </authorList>
    </citation>
    <scope>NUCLEOTIDE SEQUENCE [LARGE SCALE GENOMIC DNA]</scope>
    <source>
        <strain evidence="1 2">KCTC 12185</strain>
    </source>
</reference>
<dbReference type="AlphaFoldDB" id="A0A3D8GY52"/>
<dbReference type="Proteomes" id="UP000256431">
    <property type="component" value="Unassembled WGS sequence"/>
</dbReference>